<proteinExistence type="inferred from homology"/>
<comment type="caution">
    <text evidence="8">The sequence shown here is derived from an EMBL/GenBank/DDBJ whole genome shotgun (WGS) entry which is preliminary data.</text>
</comment>
<feature type="chain" id="PRO_5043639255" evidence="7">
    <location>
        <begin position="16"/>
        <end position="1733"/>
    </location>
</feature>
<dbReference type="Gene3D" id="2.60.120.380">
    <property type="match status" value="4"/>
</dbReference>
<comment type="subcellular location">
    <subcellularLocation>
        <location evidence="1">Secreted</location>
    </subcellularLocation>
</comment>
<protein>
    <submittedName>
        <fullName evidence="8">Uncharacterized protein</fullName>
    </submittedName>
</protein>
<keyword evidence="3" id="KW-0964">Secreted</keyword>
<keyword evidence="9" id="KW-1185">Reference proteome</keyword>
<gene>
    <name evidence="8" type="ORF">BSTOLATCC_MIC8368</name>
</gene>
<evidence type="ECO:0000256" key="1">
    <source>
        <dbReference type="ARBA" id="ARBA00004613"/>
    </source>
</evidence>
<evidence type="ECO:0000256" key="2">
    <source>
        <dbReference type="ARBA" id="ARBA00008960"/>
    </source>
</evidence>
<dbReference type="EMBL" id="CAJZBQ010000010">
    <property type="protein sequence ID" value="CAG9313089.1"/>
    <property type="molecule type" value="Genomic_DNA"/>
</dbReference>
<name>A0AAU9IMT1_9CILI</name>
<evidence type="ECO:0000313" key="9">
    <source>
        <dbReference type="Proteomes" id="UP001162131"/>
    </source>
</evidence>
<dbReference type="PANTHER" id="PTHR31703">
    <property type="entry name" value="UPF0669 PROTEIN C6ORF120"/>
    <property type="match status" value="1"/>
</dbReference>
<evidence type="ECO:0000256" key="3">
    <source>
        <dbReference type="ARBA" id="ARBA00022525"/>
    </source>
</evidence>
<feature type="signal peptide" evidence="7">
    <location>
        <begin position="1"/>
        <end position="15"/>
    </location>
</feature>
<evidence type="ECO:0000256" key="5">
    <source>
        <dbReference type="ARBA" id="ARBA00023180"/>
    </source>
</evidence>
<evidence type="ECO:0000313" key="8">
    <source>
        <dbReference type="EMBL" id="CAG9313089.1"/>
    </source>
</evidence>
<keyword evidence="6" id="KW-0812">Transmembrane</keyword>
<dbReference type="GO" id="GO:0005576">
    <property type="term" value="C:extracellular region"/>
    <property type="evidence" value="ECO:0007669"/>
    <property type="project" value="UniProtKB-SubCell"/>
</dbReference>
<evidence type="ECO:0000256" key="4">
    <source>
        <dbReference type="ARBA" id="ARBA00022729"/>
    </source>
</evidence>
<reference evidence="8" key="1">
    <citation type="submission" date="2021-09" db="EMBL/GenBank/DDBJ databases">
        <authorList>
            <consortium name="AG Swart"/>
            <person name="Singh M."/>
            <person name="Singh A."/>
            <person name="Seah K."/>
            <person name="Emmerich C."/>
        </authorList>
    </citation>
    <scope>NUCLEOTIDE SEQUENCE</scope>
    <source>
        <strain evidence="8">ATCC30299</strain>
    </source>
</reference>
<feature type="transmembrane region" description="Helical" evidence="6">
    <location>
        <begin position="1666"/>
        <end position="1686"/>
    </location>
</feature>
<comment type="similarity">
    <text evidence="2">Belongs to the UPF0669 family.</text>
</comment>
<dbReference type="InterPro" id="IPR031420">
    <property type="entry name" value="UPF0669"/>
</dbReference>
<keyword evidence="6" id="KW-1133">Transmembrane helix</keyword>
<keyword evidence="5" id="KW-0325">Glycoprotein</keyword>
<dbReference type="Proteomes" id="UP001162131">
    <property type="component" value="Unassembled WGS sequence"/>
</dbReference>
<organism evidence="8 9">
    <name type="scientific">Blepharisma stoltei</name>
    <dbReference type="NCBI Taxonomy" id="1481888"/>
    <lineage>
        <taxon>Eukaryota</taxon>
        <taxon>Sar</taxon>
        <taxon>Alveolata</taxon>
        <taxon>Ciliophora</taxon>
        <taxon>Postciliodesmatophora</taxon>
        <taxon>Heterotrichea</taxon>
        <taxon>Heterotrichida</taxon>
        <taxon>Blepharismidae</taxon>
        <taxon>Blepharisma</taxon>
    </lineage>
</organism>
<dbReference type="PANTHER" id="PTHR31703:SF2">
    <property type="entry name" value="UPF0669 PROTEIN C6ORF120"/>
    <property type="match status" value="1"/>
</dbReference>
<evidence type="ECO:0000256" key="7">
    <source>
        <dbReference type="SAM" id="SignalP"/>
    </source>
</evidence>
<sequence length="1733" mass="194119">MFPLWLIAVFSLSSAQNAIDIEDGRTVTNNVTNIAGGTKVYKFHISSLIPEEDLAISLTTFSDWSDPDMYVKVGEIPTVTNFNWASVAFGIGSILISPSELKNDTDYFILVSCYTYCRYALTVAYTNEIILISGMPISGNLTAGRQAVYKIVTENNWNFLEIAASATFGEFQLFVNKGDTVPTADNTLPIEHNWHSGQDFYTESLKNDETYRAVIVALTDTQYTITATTPSNNIQSLQASVPVRGTVGGGQCNAYFIAVDDPNETLVINLTPFSGDADIYVSAGKVPSITEFDFAARKYGNDTLIIDKEMRQSLGSPTGFYYISICGFMDSTYSLTVSINQNSFTPLTAGVPETGYVNYLDVDLFYFELQINVNYNITVQVTALEGNPDLYAKLCTSGDIYECVFKKEDITNPGLDIHYSNHSTGSDTINIAHRSNKCNKAQTCKYIIGVAGASVQTSYFTVVALLDLSSELRLQDGRPTSGSIQGSGYKYFVYDVFNITATQVDFSLTPIIGNPDLYVSSIGKPNITFFEKSSNKAATEIDSVSYVRGEDGKQDLIGSYHVAVYSASTTTFSIVAKETLPIKNTTIQLYPGHPQKDTVYNVTDGDYRIYYFTAHYTAETKQPFRITLTPITGKYSIYAANSLASLDWNTEIFYYNWRSDSNSTDITNTITIETNDPAYLLTTTYLVLVIAEQFSDDSATYSIVYSIGEGVVILSEDIPYNGQVEEKKYDYYRFPVFYNHEDITITVTALSGDPDLYITASPQKPQPSKSDNEFRSNNFGSEVLTITWADIQPKCPTLPDQYTHGSPTNCNLYIAVYGFSASTYTIKVHPRRNLPSPLMIGTPEIHQVNKTQEDYYYVTINAFLPLSVTSQPLQGDPDLFMNIFDVIKAGYDITKWQLPSRTNSSYWSQSTVMTDEIDISSEDLLIACPSGNCLALIGVYCFSDSCMYSLNVQQEEITIIYENVPTYGYADENQYVYYSYYCDKDETDFLITVTPLSNGDPDLFVSMGRAAKPTRDRWDWASQNWLGESLLISKENPFFHDKLTMRGTYIIGVLGVISGSFTLTINNHITPVTRLYSGIPQQGRLAKNSVAYYSFFNVLNVDIVISLVPTTGTPVLLASYDYGYDDQFYERLPTLDNYIWSSVTANNRYVIYIPTNDPYFCWYCNILIAVNTTDSNCTYSITANNNQTITVLQNGIPFRSNIVPQRWQFYSFEINERTDFDILFTSFSGDIDAYVSTNKTVNYENSLWFAFSSQKIDFIGIKTSDPNFIVGTYYIGISCALESTYSVTVHTRNTYATLVDGWPITYGLEYSRSQKVYFQFGNHLYFHGPVFCTLTPLSADFWPRVYADFQPSGQRKDFPNQFNSKYKFEMEQYDPLYGELQMAFNETGFGSLNLAVFGSDNGDHSGSDFGQFDLFCSSSMEMVTLKVGTDRYDYLSSPITRKRFELTVNEKGKLDVYVIPCEGKLKLEISSNWTLISQEVPDVFVGSLTDGRIQGSINNALGTYYITVSLVESLKNATYQMTTVFTKAGDQAPKNLAPGHDGLLKWERKDGRKIKVIWSPIEYEGGRPYETPKTVEYHVIFTDDEDVQMMTACGMHAAANAGRAKYVGSLYGSEANELEVELPSNIGFINVIAVAQGAKNMMLGMVVYDPTQIVLTRRRNHGIGQIIFWGAALILLGSVFTAIYFYRKFKKVKQELQYEMTDVRNVASVSSGSIEVSALSTRNRQYSPLVQES</sequence>
<keyword evidence="4 7" id="KW-0732">Signal</keyword>
<keyword evidence="6" id="KW-0472">Membrane</keyword>
<evidence type="ECO:0000256" key="6">
    <source>
        <dbReference type="SAM" id="Phobius"/>
    </source>
</evidence>
<accession>A0AAU9IMT1</accession>